<protein>
    <recommendedName>
        <fullName evidence="13">Cytochrome P450</fullName>
    </recommendedName>
</protein>
<name>A0A9P8TWF3_9HYPO</name>
<evidence type="ECO:0000256" key="4">
    <source>
        <dbReference type="ARBA" id="ARBA00022723"/>
    </source>
</evidence>
<organism evidence="11 12">
    <name type="scientific">Trichoderma cornu-damae</name>
    <dbReference type="NCBI Taxonomy" id="654480"/>
    <lineage>
        <taxon>Eukaryota</taxon>
        <taxon>Fungi</taxon>
        <taxon>Dikarya</taxon>
        <taxon>Ascomycota</taxon>
        <taxon>Pezizomycotina</taxon>
        <taxon>Sordariomycetes</taxon>
        <taxon>Hypocreomycetidae</taxon>
        <taxon>Hypocreales</taxon>
        <taxon>Hypocreaceae</taxon>
        <taxon>Trichoderma</taxon>
    </lineage>
</organism>
<dbReference type="PANTHER" id="PTHR46300">
    <property type="entry name" value="P450, PUTATIVE (EUROFUNG)-RELATED-RELATED"/>
    <property type="match status" value="1"/>
</dbReference>
<keyword evidence="12" id="KW-1185">Reference proteome</keyword>
<comment type="cofactor">
    <cofactor evidence="1 8">
        <name>heme</name>
        <dbReference type="ChEBI" id="CHEBI:30413"/>
    </cofactor>
</comment>
<evidence type="ECO:0000256" key="5">
    <source>
        <dbReference type="ARBA" id="ARBA00023002"/>
    </source>
</evidence>
<keyword evidence="4 8" id="KW-0479">Metal-binding</keyword>
<dbReference type="InterPro" id="IPR017972">
    <property type="entry name" value="Cyt_P450_CS"/>
</dbReference>
<dbReference type="PANTHER" id="PTHR46300:SF7">
    <property type="entry name" value="P450, PUTATIVE (EUROFUNG)-RELATED"/>
    <property type="match status" value="1"/>
</dbReference>
<keyword evidence="6 8" id="KW-0408">Iron</keyword>
<dbReference type="Gene3D" id="1.10.630.10">
    <property type="entry name" value="Cytochrome P450"/>
    <property type="match status" value="1"/>
</dbReference>
<proteinExistence type="inferred from homology"/>
<evidence type="ECO:0000256" key="7">
    <source>
        <dbReference type="ARBA" id="ARBA00023033"/>
    </source>
</evidence>
<gene>
    <name evidence="11" type="ORF">Trco_005387</name>
</gene>
<dbReference type="SUPFAM" id="SSF48264">
    <property type="entry name" value="Cytochrome P450"/>
    <property type="match status" value="1"/>
</dbReference>
<dbReference type="OrthoDB" id="2789670at2759"/>
<dbReference type="AlphaFoldDB" id="A0A9P8TWF3"/>
<dbReference type="GO" id="GO:0016705">
    <property type="term" value="F:oxidoreductase activity, acting on paired donors, with incorporation or reduction of molecular oxygen"/>
    <property type="evidence" value="ECO:0007669"/>
    <property type="project" value="InterPro"/>
</dbReference>
<evidence type="ECO:0000256" key="8">
    <source>
        <dbReference type="PIRSR" id="PIRSR602401-1"/>
    </source>
</evidence>
<keyword evidence="10" id="KW-1133">Transmembrane helix</keyword>
<feature type="binding site" description="axial binding residue" evidence="8">
    <location>
        <position position="423"/>
    </location>
    <ligand>
        <name>heme</name>
        <dbReference type="ChEBI" id="CHEBI:30413"/>
    </ligand>
    <ligandPart>
        <name>Fe</name>
        <dbReference type="ChEBI" id="CHEBI:18248"/>
    </ligandPart>
</feature>
<evidence type="ECO:0000256" key="10">
    <source>
        <dbReference type="SAM" id="Phobius"/>
    </source>
</evidence>
<sequence length="523" mass="59201">MSSLAVAPGILFLIGILLYHLFFREKPGIRLPLPPGPDPLPILGNIRDGPPPGVPDYQHWLSFKDKYGPISSMTVLGQTAIIIHDKEAITELLEKTSLRTSARPKFKFSTMCGFGQYVTLLQYNDQYRLYRKLIHQQIGTKSLASQYADIQDVESKREAAAMILKLTYGYTIELHQPDPLVKLIEQVMAYFSEATIPLSWLVDLFPALEHLPDWCPGTGFKRFARECKTIVDASADIPFNFVEKQMEKSTYQPSYTSKLIQVFKNDGKMAKEETAQAIKWTAAVLFAGGSDTTVSTLMAFVLAMVLNPDVQRKAQEEIDRVIGSHRLPAAGDQDKLPYINGIVKESLRYFPITPMGVAHETDEEITFRGYRIPKGSYILPCVWWYLNDPKTYPEPSRFVPERFLAPRNEPDPEDAFGYGRRVCLGRYIAQETLFLTISRTLAAFTIGKAMQGGKPVDVECKHSTGLLDHPVEFPYSIVPRNEEYAEMIRRVELDHPWEGSSVEALEGSDILQRFKEDLQHEAQ</sequence>
<dbReference type="EMBL" id="JAIWOZ010000004">
    <property type="protein sequence ID" value="KAH6606234.1"/>
    <property type="molecule type" value="Genomic_DNA"/>
</dbReference>
<dbReference type="GO" id="GO:0020037">
    <property type="term" value="F:heme binding"/>
    <property type="evidence" value="ECO:0007669"/>
    <property type="project" value="InterPro"/>
</dbReference>
<dbReference type="InterPro" id="IPR036396">
    <property type="entry name" value="Cyt_P450_sf"/>
</dbReference>
<evidence type="ECO:0000256" key="1">
    <source>
        <dbReference type="ARBA" id="ARBA00001971"/>
    </source>
</evidence>
<dbReference type="CDD" id="cd11065">
    <property type="entry name" value="CYP64-like"/>
    <property type="match status" value="1"/>
</dbReference>
<dbReference type="PROSITE" id="PS00086">
    <property type="entry name" value="CYTOCHROME_P450"/>
    <property type="match status" value="1"/>
</dbReference>
<keyword evidence="3 8" id="KW-0349">Heme</keyword>
<evidence type="ECO:0000256" key="9">
    <source>
        <dbReference type="RuleBase" id="RU000461"/>
    </source>
</evidence>
<keyword evidence="7 9" id="KW-0503">Monooxygenase</keyword>
<accession>A0A9P8TWF3</accession>
<dbReference type="Pfam" id="PF00067">
    <property type="entry name" value="p450"/>
    <property type="match status" value="2"/>
</dbReference>
<dbReference type="GO" id="GO:0004497">
    <property type="term" value="F:monooxygenase activity"/>
    <property type="evidence" value="ECO:0007669"/>
    <property type="project" value="UniProtKB-KW"/>
</dbReference>
<reference evidence="11" key="1">
    <citation type="submission" date="2021-08" db="EMBL/GenBank/DDBJ databases">
        <title>Chromosome-Level Trichoderma cornu-damae using Hi-C Data.</title>
        <authorList>
            <person name="Kim C.S."/>
        </authorList>
    </citation>
    <scope>NUCLEOTIDE SEQUENCE</scope>
    <source>
        <strain evidence="11">KA19-0412C</strain>
    </source>
</reference>
<evidence type="ECO:0000256" key="3">
    <source>
        <dbReference type="ARBA" id="ARBA00022617"/>
    </source>
</evidence>
<keyword evidence="10" id="KW-0812">Transmembrane</keyword>
<evidence type="ECO:0008006" key="13">
    <source>
        <dbReference type="Google" id="ProtNLM"/>
    </source>
</evidence>
<evidence type="ECO:0000313" key="11">
    <source>
        <dbReference type="EMBL" id="KAH6606234.1"/>
    </source>
</evidence>
<dbReference type="PRINTS" id="PR00463">
    <property type="entry name" value="EP450I"/>
</dbReference>
<dbReference type="InterPro" id="IPR002401">
    <property type="entry name" value="Cyt_P450_E_grp-I"/>
</dbReference>
<evidence type="ECO:0000256" key="6">
    <source>
        <dbReference type="ARBA" id="ARBA00023004"/>
    </source>
</evidence>
<comment type="caution">
    <text evidence="11">The sequence shown here is derived from an EMBL/GenBank/DDBJ whole genome shotgun (WGS) entry which is preliminary data.</text>
</comment>
<keyword evidence="10" id="KW-0472">Membrane</keyword>
<dbReference type="InterPro" id="IPR050364">
    <property type="entry name" value="Cytochrome_P450_fung"/>
</dbReference>
<dbReference type="GO" id="GO:0005506">
    <property type="term" value="F:iron ion binding"/>
    <property type="evidence" value="ECO:0007669"/>
    <property type="project" value="InterPro"/>
</dbReference>
<comment type="similarity">
    <text evidence="2 9">Belongs to the cytochrome P450 family.</text>
</comment>
<feature type="transmembrane region" description="Helical" evidence="10">
    <location>
        <begin position="6"/>
        <end position="23"/>
    </location>
</feature>
<dbReference type="InterPro" id="IPR001128">
    <property type="entry name" value="Cyt_P450"/>
</dbReference>
<evidence type="ECO:0000256" key="2">
    <source>
        <dbReference type="ARBA" id="ARBA00010617"/>
    </source>
</evidence>
<dbReference type="Proteomes" id="UP000827724">
    <property type="component" value="Unassembled WGS sequence"/>
</dbReference>
<evidence type="ECO:0000313" key="12">
    <source>
        <dbReference type="Proteomes" id="UP000827724"/>
    </source>
</evidence>
<dbReference type="PRINTS" id="PR00385">
    <property type="entry name" value="P450"/>
</dbReference>
<keyword evidence="5 9" id="KW-0560">Oxidoreductase</keyword>